<evidence type="ECO:0000256" key="2">
    <source>
        <dbReference type="SAM" id="MobiDB-lite"/>
    </source>
</evidence>
<keyword evidence="1" id="KW-0175">Coiled coil</keyword>
<feature type="region of interest" description="Disordered" evidence="2">
    <location>
        <begin position="185"/>
        <end position="216"/>
    </location>
</feature>
<evidence type="ECO:0000313" key="3">
    <source>
        <dbReference type="EMBL" id="QHU31526.1"/>
    </source>
</evidence>
<reference evidence="3" key="1">
    <citation type="journal article" date="2020" name="Nature">
        <title>Giant virus diversity and host interactions through global metagenomics.</title>
        <authorList>
            <person name="Schulz F."/>
            <person name="Roux S."/>
            <person name="Paez-Espino D."/>
            <person name="Jungbluth S."/>
            <person name="Walsh D.A."/>
            <person name="Denef V.J."/>
            <person name="McMahon K.D."/>
            <person name="Konstantinidis K.T."/>
            <person name="Eloe-Fadrosh E.A."/>
            <person name="Kyrpides N.C."/>
            <person name="Woyke T."/>
        </authorList>
    </citation>
    <scope>NUCLEOTIDE SEQUENCE</scope>
    <source>
        <strain evidence="3">GVMAG-M-3300027963-21</strain>
    </source>
</reference>
<feature type="coiled-coil region" evidence="1">
    <location>
        <begin position="357"/>
        <end position="391"/>
    </location>
</feature>
<proteinExistence type="predicted"/>
<name>A0A6C0LKS8_9ZZZZ</name>
<accession>A0A6C0LKS8</accession>
<sequence length="736" mass="86441">MRGGISNVFGNFEETKNDKQNTKIAKPPIIHFRRTPAVVRSHTKSAEGQYETNKLLLDLSQRISLGITKDRNGNKISPTVPPIYITYHMLYNECLDNRQTPRITKEEKEKLKTTFKNDEEHRLLNKSIGVKILLNESLYELERVKWWCDWYKMMKGRYSSGISLLSGQSRRVRSSSLRKAKTYGGVSGVSGAGARRFSPSMTSRERQERQERQNEERIQRQYRLLIPIRNGLLYAMRCFGNVAYSAATFLYWTTSLIMDSNDIDVIHDTNEEVRQEFARRQAHASEDNARRQAKAQSEDNARRQAQAQEDLRRQRQEQYERTQRPPEYYEEKFANAQRNVRKNAKETRRQQDEKIKKIIFEKELDDLQKRREQAEADRAEQEAIHREFEIEYQEIMYIMREKFGNRRAFTQQHYEAAEEERRRRKQAGIRIPWDTAQSPPRAATRAAQATQAPSAMSQGLPAMNDDLNLGTLEEWKIISESRINDIKGIQSIIGNNNNTIASVMLFLYLRDLKDTDAKLTKGHFGYQSIDALIADFKRLVFNKYPSIGEDFFKIRDDGTLLRQRLNRVFFFLAKYHKVDTYFGYKRSSGDGYDFAYGLGMTRDDFQKIIKPNLPTATMNSLDIPKNIKTLFLKWLVGNAPDKVEQREKKNAINANIVMDDVFYKLLDAKLLFATDITKRMNMMCDTFSGWYKEYERNPAILGQKDDHFYPVKNEVDWKKYESGEYIKEFYDLWLYK</sequence>
<feature type="region of interest" description="Disordered" evidence="2">
    <location>
        <begin position="276"/>
        <end position="351"/>
    </location>
</feature>
<feature type="compositionally biased region" description="Basic and acidic residues" evidence="2">
    <location>
        <begin position="276"/>
        <end position="302"/>
    </location>
</feature>
<feature type="compositionally biased region" description="Basic and acidic residues" evidence="2">
    <location>
        <begin position="309"/>
        <end position="333"/>
    </location>
</feature>
<feature type="region of interest" description="Disordered" evidence="2">
    <location>
        <begin position="1"/>
        <end position="20"/>
    </location>
</feature>
<feature type="compositionally biased region" description="Basic and acidic residues" evidence="2">
    <location>
        <begin position="203"/>
        <end position="216"/>
    </location>
</feature>
<protein>
    <submittedName>
        <fullName evidence="3">Uncharacterized protein</fullName>
    </submittedName>
</protein>
<evidence type="ECO:0000256" key="1">
    <source>
        <dbReference type="SAM" id="Coils"/>
    </source>
</evidence>
<dbReference type="EMBL" id="MN740529">
    <property type="protein sequence ID" value="QHU31526.1"/>
    <property type="molecule type" value="Genomic_DNA"/>
</dbReference>
<organism evidence="3">
    <name type="scientific">viral metagenome</name>
    <dbReference type="NCBI Taxonomy" id="1070528"/>
    <lineage>
        <taxon>unclassified sequences</taxon>
        <taxon>metagenomes</taxon>
        <taxon>organismal metagenomes</taxon>
    </lineage>
</organism>
<dbReference type="AlphaFoldDB" id="A0A6C0LKS8"/>